<gene>
    <name evidence="1" type="ORF">SAMN05660313_00020</name>
</gene>
<dbReference type="STRING" id="76595.SAMN05660313_00020"/>
<accession>A0A1K1LRN3</accession>
<evidence type="ECO:0000313" key="1">
    <source>
        <dbReference type="EMBL" id="SFW13527.1"/>
    </source>
</evidence>
<dbReference type="Gene3D" id="1.20.120.450">
    <property type="entry name" value="dinb family like domain"/>
    <property type="match status" value="1"/>
</dbReference>
<protein>
    <recommendedName>
        <fullName evidence="3">DUF1572 domain-containing protein</fullName>
    </recommendedName>
</protein>
<dbReference type="EMBL" id="FPIY01000001">
    <property type="protein sequence ID" value="SFW13527.1"/>
    <property type="molecule type" value="Genomic_DNA"/>
</dbReference>
<dbReference type="SUPFAM" id="SSF109854">
    <property type="entry name" value="DinB/YfiT-like putative metalloenzymes"/>
    <property type="match status" value="1"/>
</dbReference>
<dbReference type="InterPro" id="IPR034660">
    <property type="entry name" value="DinB/YfiT-like"/>
</dbReference>
<dbReference type="AlphaFoldDB" id="A0A1K1LRN3"/>
<name>A0A1K1LRN3_9FLAO</name>
<evidence type="ECO:0000313" key="2">
    <source>
        <dbReference type="Proteomes" id="UP000183257"/>
    </source>
</evidence>
<dbReference type="Pfam" id="PF07609">
    <property type="entry name" value="DUF1572"/>
    <property type="match status" value="1"/>
</dbReference>
<organism evidence="1 2">
    <name type="scientific">Cellulophaga fucicola</name>
    <dbReference type="NCBI Taxonomy" id="76595"/>
    <lineage>
        <taxon>Bacteria</taxon>
        <taxon>Pseudomonadati</taxon>
        <taxon>Bacteroidota</taxon>
        <taxon>Flavobacteriia</taxon>
        <taxon>Flavobacteriales</taxon>
        <taxon>Flavobacteriaceae</taxon>
        <taxon>Cellulophaga</taxon>
    </lineage>
</organism>
<dbReference type="OrthoDB" id="68731at2"/>
<evidence type="ECO:0008006" key="3">
    <source>
        <dbReference type="Google" id="ProtNLM"/>
    </source>
</evidence>
<reference evidence="2" key="1">
    <citation type="submission" date="2016-11" db="EMBL/GenBank/DDBJ databases">
        <authorList>
            <person name="Varghese N."/>
            <person name="Submissions S."/>
        </authorList>
    </citation>
    <scope>NUCLEOTIDE SEQUENCE [LARGE SCALE GENOMIC DNA]</scope>
    <source>
        <strain evidence="2">DSM 24786</strain>
    </source>
</reference>
<sequence>MNFVEAYKESMLFEFNRNKTMAEKTFDQLTNEDLHWMYGEADNSIAIIVKHMVGNMLSRWTNFFTEDGEKEWRNRESEFVAPYKTKEEMLVHWNKGWDCLFTAIDNINEDNFTLKIKIRAVEHSVMAAVSRQLAHYAGHIAQIAYVGRMIKGTEWQSLSIPSGKSDEFNKKMFGK</sequence>
<keyword evidence="2" id="KW-1185">Reference proteome</keyword>
<dbReference type="Proteomes" id="UP000183257">
    <property type="component" value="Unassembled WGS sequence"/>
</dbReference>
<dbReference type="InterPro" id="IPR011466">
    <property type="entry name" value="DUF1572"/>
</dbReference>
<dbReference type="RefSeq" id="WP_072301735.1">
    <property type="nucleotide sequence ID" value="NZ_FPIY01000001.1"/>
</dbReference>
<proteinExistence type="predicted"/>